<dbReference type="Pfam" id="PF13419">
    <property type="entry name" value="HAD_2"/>
    <property type="match status" value="1"/>
</dbReference>
<name>A0ABU4GF10_9CLOT</name>
<dbReference type="InterPro" id="IPR041492">
    <property type="entry name" value="HAD_2"/>
</dbReference>
<dbReference type="InterPro" id="IPR050155">
    <property type="entry name" value="HAD-like_hydrolase_sf"/>
</dbReference>
<protein>
    <submittedName>
        <fullName evidence="1">HAD hydrolase-like protein</fullName>
    </submittedName>
</protein>
<dbReference type="RefSeq" id="WP_318062485.1">
    <property type="nucleotide sequence ID" value="NZ_JAWONS010000026.1"/>
</dbReference>
<organism evidence="1 2">
    <name type="scientific">Clostridium boliviensis</name>
    <dbReference type="NCBI Taxonomy" id="318465"/>
    <lineage>
        <taxon>Bacteria</taxon>
        <taxon>Bacillati</taxon>
        <taxon>Bacillota</taxon>
        <taxon>Clostridia</taxon>
        <taxon>Eubacteriales</taxon>
        <taxon>Clostridiaceae</taxon>
        <taxon>Clostridium</taxon>
    </lineage>
</organism>
<accession>A0ABU4GF10</accession>
<keyword evidence="2" id="KW-1185">Reference proteome</keyword>
<evidence type="ECO:0000313" key="2">
    <source>
        <dbReference type="Proteomes" id="UP001276854"/>
    </source>
</evidence>
<reference evidence="1 2" key="1">
    <citation type="submission" date="2023-10" db="EMBL/GenBank/DDBJ databases">
        <title>A novel Glycoside Hydrolase 43-Like Enzyme from Clostrdium boliviensis is an Endo-xylanase, and a Candidate for Xylooligosaccharides Production from Different Xylan Substrates.</title>
        <authorList>
            <person name="Alvarez M.T."/>
            <person name="Rocabado-Villegas L.R."/>
            <person name="Salas-Veizaga D.M."/>
            <person name="Linares-Pasten J.A."/>
            <person name="Gudmundsdottir E.E."/>
            <person name="Hreggvidsson G.O."/>
            <person name="Adlercreutz P."/>
            <person name="Nordberg Karlsson E."/>
        </authorList>
    </citation>
    <scope>NUCLEOTIDE SEQUENCE [LARGE SCALE GENOMIC DNA]</scope>
    <source>
        <strain evidence="1 2">E-1</strain>
    </source>
</reference>
<dbReference type="PANTHER" id="PTHR43434">
    <property type="entry name" value="PHOSPHOGLYCOLATE PHOSPHATASE"/>
    <property type="match status" value="1"/>
</dbReference>
<evidence type="ECO:0000313" key="1">
    <source>
        <dbReference type="EMBL" id="MDW2796209.1"/>
    </source>
</evidence>
<dbReference type="SUPFAM" id="SSF56784">
    <property type="entry name" value="HAD-like"/>
    <property type="match status" value="1"/>
</dbReference>
<dbReference type="Proteomes" id="UP001276854">
    <property type="component" value="Unassembled WGS sequence"/>
</dbReference>
<dbReference type="EMBL" id="JAWONS010000026">
    <property type="protein sequence ID" value="MDW2796209.1"/>
    <property type="molecule type" value="Genomic_DNA"/>
</dbReference>
<dbReference type="Gene3D" id="3.40.50.1000">
    <property type="entry name" value="HAD superfamily/HAD-like"/>
    <property type="match status" value="1"/>
</dbReference>
<comment type="caution">
    <text evidence="1">The sequence shown here is derived from an EMBL/GenBank/DDBJ whole genome shotgun (WGS) entry which is preliminary data.</text>
</comment>
<gene>
    <name evidence="1" type="ORF">RZO55_01225</name>
</gene>
<dbReference type="PANTHER" id="PTHR43434:SF1">
    <property type="entry name" value="PHOSPHOGLYCOLATE PHOSPHATASE"/>
    <property type="match status" value="1"/>
</dbReference>
<proteinExistence type="predicted"/>
<dbReference type="InterPro" id="IPR023214">
    <property type="entry name" value="HAD_sf"/>
</dbReference>
<sequence>MLQNIENYKKKKQFLVCVDSDGCAMDTMDIKHKKCFGPCLIETWNLQQWEEEILNRWCEINLYSELRGINRFKGLAIALQEINETYIEIEALDTFLNWVKATKELSNESLMEQISKNTSVCLQMALQWSQNLNKKIKELMPEEKLPFDHVKEVLEQVHQYADIAIVSSANYEAVREEWSDNGLLDHIDLLLSQNIGSKSHCIHELLAKGYDSDHVIMIGDAPGDEKAADENRVLFYPILVRQEAKSWKEFSEYGLEKFLQQKFGDDAVCYKKKFYDNFKNEKEEI</sequence>
<dbReference type="InterPro" id="IPR036412">
    <property type="entry name" value="HAD-like_sf"/>
</dbReference>
<dbReference type="CDD" id="cd01427">
    <property type="entry name" value="HAD_like"/>
    <property type="match status" value="1"/>
</dbReference>